<sequence length="611" mass="66693">MVDCSCPVSLPGPSVANSCGGASFVLFMGLLEQFLRSQCDIEDPCGHITPPQNPDREYDFIVVGGGSGGSVVASRLSEVPDWKVLLVEAGGNEPTGSQVPSLFLNFLGSSVDWKYNTQPEEMACLNSKDQRCSWPRGKVIGGTSVLNGMMYMRGSRRDFDSWAEQGNTGWSYEDVLPYFKKSENNLQVENMDTGYHGVGGLLPVSIFPYQPPLAMDILKAGQELGQRVGDLNGKYHDGFAIAQTTSRNGTRYSASRAFLRPANNRPNLHIMLNTTAARVLVDPAKKQAYGVEVITGDGQKQKILARKEVVVSGGAVNSPQLLLLSGIGPKEDLQKVGVPLVHHLPGVGRNLHNHVAFRISFYTNSTATSDLNWATAMQYMLNRDGVMSSTGLSQTTAMIKTKFANASEDHPDIQIFFGGYLAKCSKTGEIGEIQGKLKNGKPPRRMITITPTVLHPKSTGYLTLKNNDPLSYPLIFGKYLTDPFDVATLIEGIKFSLKIPKTNALKKYGITLNETPIKGCEDKKFGSDDYWECAVRRDTAAEHHQAGSCKMGPEQDSNAVVDPELQVYGIKNLRVMDASVMPRVTSGNTNAPIIMIAEKGSDMIKKKWLAQ</sequence>
<protein>
    <recommendedName>
        <fullName evidence="4 5">Glucose-methanol-choline oxidoreductase N-terminal domain-containing protein</fullName>
    </recommendedName>
</protein>
<dbReference type="InterPro" id="IPR000172">
    <property type="entry name" value="GMC_OxRdtase_N"/>
</dbReference>
<gene>
    <name evidence="6" type="ORF">g.17696</name>
</gene>
<dbReference type="GO" id="GO:0016614">
    <property type="term" value="F:oxidoreductase activity, acting on CH-OH group of donors"/>
    <property type="evidence" value="ECO:0007669"/>
    <property type="project" value="InterPro"/>
</dbReference>
<feature type="domain" description="Glucose-methanol-choline oxidoreductase N-terminal" evidence="4">
    <location>
        <begin position="137"/>
        <end position="160"/>
    </location>
</feature>
<reference evidence="6" key="1">
    <citation type="submission" date="2015-11" db="EMBL/GenBank/DDBJ databases">
        <title>De novo transcriptome assembly of four potential Pierce s Disease insect vectors from Arizona vineyards.</title>
        <authorList>
            <person name="Tassone E.E."/>
        </authorList>
    </citation>
    <scope>NUCLEOTIDE SEQUENCE</scope>
</reference>
<keyword evidence="2 3" id="KW-0274">FAD</keyword>
<keyword evidence="3" id="KW-0285">Flavoprotein</keyword>
<dbReference type="PROSITE" id="PS00624">
    <property type="entry name" value="GMC_OXRED_2"/>
    <property type="match status" value="1"/>
</dbReference>
<accession>A0A1B6EWY6</accession>
<organism evidence="6">
    <name type="scientific">Cuerna arida</name>
    <dbReference type="NCBI Taxonomy" id="1464854"/>
    <lineage>
        <taxon>Eukaryota</taxon>
        <taxon>Metazoa</taxon>
        <taxon>Ecdysozoa</taxon>
        <taxon>Arthropoda</taxon>
        <taxon>Hexapoda</taxon>
        <taxon>Insecta</taxon>
        <taxon>Pterygota</taxon>
        <taxon>Neoptera</taxon>
        <taxon>Paraneoptera</taxon>
        <taxon>Hemiptera</taxon>
        <taxon>Auchenorrhyncha</taxon>
        <taxon>Membracoidea</taxon>
        <taxon>Cicadellidae</taxon>
        <taxon>Cicadellinae</taxon>
        <taxon>Proconiini</taxon>
        <taxon>Cuerna</taxon>
    </lineage>
</organism>
<feature type="binding site" evidence="2">
    <location>
        <position position="139"/>
    </location>
    <ligand>
        <name>FAD</name>
        <dbReference type="ChEBI" id="CHEBI:57692"/>
    </ligand>
</feature>
<comment type="similarity">
    <text evidence="1 3">Belongs to the GMC oxidoreductase family.</text>
</comment>
<evidence type="ECO:0000256" key="3">
    <source>
        <dbReference type="RuleBase" id="RU003968"/>
    </source>
</evidence>
<dbReference type="PANTHER" id="PTHR11552">
    <property type="entry name" value="GLUCOSE-METHANOL-CHOLINE GMC OXIDOREDUCTASE"/>
    <property type="match status" value="1"/>
</dbReference>
<dbReference type="GO" id="GO:0050660">
    <property type="term" value="F:flavin adenine dinucleotide binding"/>
    <property type="evidence" value="ECO:0007669"/>
    <property type="project" value="InterPro"/>
</dbReference>
<dbReference type="Pfam" id="PF05199">
    <property type="entry name" value="GMC_oxred_C"/>
    <property type="match status" value="1"/>
</dbReference>
<dbReference type="SUPFAM" id="SSF54373">
    <property type="entry name" value="FAD-linked reductases, C-terminal domain"/>
    <property type="match status" value="1"/>
</dbReference>
<dbReference type="EMBL" id="GECZ01027399">
    <property type="protein sequence ID" value="JAS42370.1"/>
    <property type="molecule type" value="Transcribed_RNA"/>
</dbReference>
<feature type="binding site" evidence="2">
    <location>
        <position position="143"/>
    </location>
    <ligand>
        <name>FAD</name>
        <dbReference type="ChEBI" id="CHEBI:57692"/>
    </ligand>
</feature>
<evidence type="ECO:0000259" key="5">
    <source>
        <dbReference type="PROSITE" id="PS00624"/>
    </source>
</evidence>
<name>A0A1B6EWY6_9HEMI</name>
<dbReference type="SUPFAM" id="SSF51905">
    <property type="entry name" value="FAD/NAD(P)-binding domain"/>
    <property type="match status" value="1"/>
</dbReference>
<dbReference type="InterPro" id="IPR012132">
    <property type="entry name" value="GMC_OxRdtase"/>
</dbReference>
<dbReference type="InterPro" id="IPR007867">
    <property type="entry name" value="GMC_OxRtase_C"/>
</dbReference>
<evidence type="ECO:0000256" key="2">
    <source>
        <dbReference type="PIRSR" id="PIRSR000137-2"/>
    </source>
</evidence>
<feature type="domain" description="Glucose-methanol-choline oxidoreductase N-terminal" evidence="5">
    <location>
        <begin position="314"/>
        <end position="328"/>
    </location>
</feature>
<proteinExistence type="inferred from homology"/>
<dbReference type="InterPro" id="IPR036188">
    <property type="entry name" value="FAD/NAD-bd_sf"/>
</dbReference>
<comment type="cofactor">
    <cofactor evidence="2">
        <name>FAD</name>
        <dbReference type="ChEBI" id="CHEBI:57692"/>
    </cofactor>
</comment>
<dbReference type="Gene3D" id="3.50.50.60">
    <property type="entry name" value="FAD/NAD(P)-binding domain"/>
    <property type="match status" value="1"/>
</dbReference>
<evidence type="ECO:0000259" key="4">
    <source>
        <dbReference type="PROSITE" id="PS00623"/>
    </source>
</evidence>
<dbReference type="Pfam" id="PF00732">
    <property type="entry name" value="GMC_oxred_N"/>
    <property type="match status" value="1"/>
</dbReference>
<evidence type="ECO:0000313" key="6">
    <source>
        <dbReference type="EMBL" id="JAS42370.1"/>
    </source>
</evidence>
<dbReference type="Gene3D" id="3.30.560.10">
    <property type="entry name" value="Glucose Oxidase, domain 3"/>
    <property type="match status" value="1"/>
</dbReference>
<evidence type="ECO:0000256" key="1">
    <source>
        <dbReference type="ARBA" id="ARBA00010790"/>
    </source>
</evidence>
<dbReference type="AlphaFoldDB" id="A0A1B6EWY6"/>
<dbReference type="PROSITE" id="PS00623">
    <property type="entry name" value="GMC_OXRED_1"/>
    <property type="match status" value="1"/>
</dbReference>
<dbReference type="PANTHER" id="PTHR11552:SF217">
    <property type="entry name" value="GLUCOSE DEHYDROGENASE [FAD, QUINONE]"/>
    <property type="match status" value="1"/>
</dbReference>
<dbReference type="PIRSF" id="PIRSF000137">
    <property type="entry name" value="Alcohol_oxidase"/>
    <property type="match status" value="1"/>
</dbReference>